<proteinExistence type="predicted"/>
<evidence type="ECO:0000313" key="2">
    <source>
        <dbReference type="EMBL" id="GAT52365.1"/>
    </source>
</evidence>
<dbReference type="Proteomes" id="UP000815677">
    <property type="component" value="Unassembled WGS sequence"/>
</dbReference>
<reference evidence="2" key="1">
    <citation type="submission" date="2014-09" db="EMBL/GenBank/DDBJ databases">
        <title>Genome sequence of the luminous mushroom Mycena chlorophos for searching fungal bioluminescence genes.</title>
        <authorList>
            <person name="Tanaka Y."/>
            <person name="Kasuga D."/>
            <person name="Oba Y."/>
            <person name="Hase S."/>
            <person name="Sato K."/>
            <person name="Oba Y."/>
            <person name="Sakakibara Y."/>
        </authorList>
    </citation>
    <scope>NUCLEOTIDE SEQUENCE</scope>
</reference>
<name>A0ABQ0LMS5_MYCCL</name>
<keyword evidence="3" id="KW-1185">Reference proteome</keyword>
<sequence length="99" mass="11108">MLPLPSNENNSKFLKPQIPNGLRGIGNYLTSTDLHLRRRYFGLAPRLQSCYHSANIMDVCAPEAVARSSGQFHYRPYPHLNASGRHHPSGPCPPMPTQR</sequence>
<evidence type="ECO:0000313" key="3">
    <source>
        <dbReference type="Proteomes" id="UP000815677"/>
    </source>
</evidence>
<accession>A0ABQ0LMS5</accession>
<gene>
    <name evidence="2" type="ORF">MCHLO_09421</name>
</gene>
<dbReference type="EMBL" id="DF847730">
    <property type="protein sequence ID" value="GAT52365.1"/>
    <property type="molecule type" value="Genomic_DNA"/>
</dbReference>
<evidence type="ECO:0000256" key="1">
    <source>
        <dbReference type="SAM" id="MobiDB-lite"/>
    </source>
</evidence>
<organism evidence="2 3">
    <name type="scientific">Mycena chlorophos</name>
    <name type="common">Agaric fungus</name>
    <name type="synonym">Agaricus chlorophos</name>
    <dbReference type="NCBI Taxonomy" id="658473"/>
    <lineage>
        <taxon>Eukaryota</taxon>
        <taxon>Fungi</taxon>
        <taxon>Dikarya</taxon>
        <taxon>Basidiomycota</taxon>
        <taxon>Agaricomycotina</taxon>
        <taxon>Agaricomycetes</taxon>
        <taxon>Agaricomycetidae</taxon>
        <taxon>Agaricales</taxon>
        <taxon>Marasmiineae</taxon>
        <taxon>Mycenaceae</taxon>
        <taxon>Mycena</taxon>
    </lineage>
</organism>
<feature type="compositionally biased region" description="Pro residues" evidence="1">
    <location>
        <begin position="90"/>
        <end position="99"/>
    </location>
</feature>
<feature type="region of interest" description="Disordered" evidence="1">
    <location>
        <begin position="77"/>
        <end position="99"/>
    </location>
</feature>
<protein>
    <submittedName>
        <fullName evidence="2">Uncharacterized protein</fullName>
    </submittedName>
</protein>